<keyword evidence="5" id="KW-1185">Reference proteome</keyword>
<dbReference type="RefSeq" id="WP_042279058.1">
    <property type="nucleotide sequence ID" value="NZ_BBML01000005.1"/>
</dbReference>
<sequence>MKVLITGATGLVGKQIVDDLHEKGHVVHYLTTRQEAIKDEPNYKGFLWNVKEGSIDVKCLDGVTNIIHLAGETVFQRWTDDAKKRIMDSRVFSTQLLIDTLKNNKHQVEHVTTASAIGIYPDQQDGRALKENEIPPTASNFLADVCIAWEKIGALFTQLGLKHSIVRIGIVLSDKGGALDQMSKPVKYYAGAGFGNGKMWQSWIAIDDLSGIFIHIAQEQLEGVYNGVAPNPVRNRNMMETIGKVIGKPVFLPNVPKFVMKMMLGEMSAIVLSSQHVSSEKIEKAGYTFEYRELESALQNYLS</sequence>
<proteinExistence type="inferred from homology"/>
<dbReference type="Pfam" id="PF08338">
    <property type="entry name" value="DUF1731"/>
    <property type="match status" value="1"/>
</dbReference>
<dbReference type="PANTHER" id="PTHR11092:SF0">
    <property type="entry name" value="EPIMERASE FAMILY PROTEIN SDR39U1"/>
    <property type="match status" value="1"/>
</dbReference>
<dbReference type="SUPFAM" id="SSF51735">
    <property type="entry name" value="NAD(P)-binding Rossmann-fold domains"/>
    <property type="match status" value="1"/>
</dbReference>
<dbReference type="Gene3D" id="3.40.50.720">
    <property type="entry name" value="NAD(P)-binding Rossmann-like Domain"/>
    <property type="match status" value="1"/>
</dbReference>
<reference evidence="4" key="1">
    <citation type="journal article" date="2014" name="Genome Announc.">
        <title>Draft Genome Sequences of Marine Flavobacterium Nonlabens Strains NR17, NR24, NR27, NR32, NR33, and Ara13.</title>
        <authorList>
            <person name="Nakanishi M."/>
            <person name="Meirelles P."/>
            <person name="Suzuki R."/>
            <person name="Takatani N."/>
            <person name="Mino S."/>
            <person name="Suda W."/>
            <person name="Oshima K."/>
            <person name="Hattori M."/>
            <person name="Ohkuma M."/>
            <person name="Hosokawa M."/>
            <person name="Miyashita K."/>
            <person name="Thompson F.L."/>
            <person name="Niwa A."/>
            <person name="Sawabe T."/>
            <person name="Sawabe T."/>
        </authorList>
    </citation>
    <scope>NUCLEOTIDE SEQUENCE [LARGE SCALE GENOMIC DNA]</scope>
    <source>
        <strain evidence="4">JCM 19294</strain>
    </source>
</reference>
<feature type="domain" description="NAD-dependent epimerase/dehydratase" evidence="2">
    <location>
        <begin position="3"/>
        <end position="219"/>
    </location>
</feature>
<evidence type="ECO:0000259" key="2">
    <source>
        <dbReference type="Pfam" id="PF01370"/>
    </source>
</evidence>
<dbReference type="InterPro" id="IPR036291">
    <property type="entry name" value="NAD(P)-bd_dom_sf"/>
</dbReference>
<evidence type="ECO:0000313" key="4">
    <source>
        <dbReference type="EMBL" id="GAK97452.1"/>
    </source>
</evidence>
<accession>A0A090Q5J5</accession>
<comment type="similarity">
    <text evidence="1">Belongs to the NAD(P)-dependent epimerase/dehydratase family. SDR39U1 subfamily.</text>
</comment>
<dbReference type="Pfam" id="PF01370">
    <property type="entry name" value="Epimerase"/>
    <property type="match status" value="1"/>
</dbReference>
<dbReference type="InterPro" id="IPR010099">
    <property type="entry name" value="SDR39U1"/>
</dbReference>
<evidence type="ECO:0000256" key="1">
    <source>
        <dbReference type="ARBA" id="ARBA00009353"/>
    </source>
</evidence>
<dbReference type="STRING" id="319236.BST91_02440"/>
<dbReference type="InterPro" id="IPR013549">
    <property type="entry name" value="DUF1731"/>
</dbReference>
<name>A0A090Q5J5_9FLAO</name>
<dbReference type="AlphaFoldDB" id="A0A090Q5J5"/>
<dbReference type="NCBIfam" id="TIGR01777">
    <property type="entry name" value="yfcH"/>
    <property type="match status" value="1"/>
</dbReference>
<dbReference type="EMBL" id="BBML01000005">
    <property type="protein sequence ID" value="GAK97452.1"/>
    <property type="molecule type" value="Genomic_DNA"/>
</dbReference>
<dbReference type="Proteomes" id="UP000029221">
    <property type="component" value="Unassembled WGS sequence"/>
</dbReference>
<dbReference type="InterPro" id="IPR001509">
    <property type="entry name" value="Epimerase_deHydtase"/>
</dbReference>
<evidence type="ECO:0000313" key="5">
    <source>
        <dbReference type="Proteomes" id="UP000029221"/>
    </source>
</evidence>
<feature type="domain" description="DUF1731" evidence="3">
    <location>
        <begin position="255"/>
        <end position="300"/>
    </location>
</feature>
<gene>
    <name evidence="4" type="ORF">JCM19294_1498</name>
</gene>
<organism evidence="4 5">
    <name type="scientific">Nonlabens tegetincola</name>
    <dbReference type="NCBI Taxonomy" id="323273"/>
    <lineage>
        <taxon>Bacteria</taxon>
        <taxon>Pseudomonadati</taxon>
        <taxon>Bacteroidota</taxon>
        <taxon>Flavobacteriia</taxon>
        <taxon>Flavobacteriales</taxon>
        <taxon>Flavobacteriaceae</taxon>
        <taxon>Nonlabens</taxon>
    </lineage>
</organism>
<comment type="caution">
    <text evidence="4">The sequence shown here is derived from an EMBL/GenBank/DDBJ whole genome shotgun (WGS) entry which is preliminary data.</text>
</comment>
<evidence type="ECO:0000259" key="3">
    <source>
        <dbReference type="Pfam" id="PF08338"/>
    </source>
</evidence>
<dbReference type="eggNOG" id="COG1090">
    <property type="taxonomic scope" value="Bacteria"/>
</dbReference>
<protein>
    <submittedName>
        <fullName evidence="4">Cell divonision inhibitor</fullName>
    </submittedName>
</protein>
<dbReference type="PANTHER" id="PTHR11092">
    <property type="entry name" value="SUGAR NUCLEOTIDE EPIMERASE RELATED"/>
    <property type="match status" value="1"/>
</dbReference>